<organism evidence="4">
    <name type="scientific">hydrothermal vent metagenome</name>
    <dbReference type="NCBI Taxonomy" id="652676"/>
    <lineage>
        <taxon>unclassified sequences</taxon>
        <taxon>metagenomes</taxon>
        <taxon>ecological metagenomes</taxon>
    </lineage>
</organism>
<feature type="domain" description="Cysteine-rich" evidence="3">
    <location>
        <begin position="149"/>
        <end position="236"/>
    </location>
</feature>
<keyword evidence="1 4" id="KW-0560">Oxidoreductase</keyword>
<evidence type="ECO:0000259" key="3">
    <source>
        <dbReference type="Pfam" id="PF02754"/>
    </source>
</evidence>
<name>A0A3B0QXU0_9ZZZZ</name>
<dbReference type="AlphaFoldDB" id="A0A3B0QXU0"/>
<dbReference type="Pfam" id="PF02754">
    <property type="entry name" value="CCG"/>
    <property type="match status" value="2"/>
</dbReference>
<evidence type="ECO:0000313" key="4">
    <source>
        <dbReference type="EMBL" id="VAV84327.1"/>
    </source>
</evidence>
<dbReference type="PANTHER" id="PTHR42947:SF1">
    <property type="entry name" value="COB--COM HETERODISULFIDE REDUCTASE SUBUNIT B 1"/>
    <property type="match status" value="1"/>
</dbReference>
<dbReference type="Gene3D" id="3.40.50.11810">
    <property type="match status" value="1"/>
</dbReference>
<feature type="domain" description="Cysteine-rich" evidence="3">
    <location>
        <begin position="8"/>
        <end position="88"/>
    </location>
</feature>
<dbReference type="EC" id="1.8.98.1" evidence="4"/>
<evidence type="ECO:0000256" key="2">
    <source>
        <dbReference type="SAM" id="Coils"/>
    </source>
</evidence>
<sequence>MDIMKIPYYPGCTLNTTAKGFDLSARESARALGFEMEELAQWNCCGACFPLSPGNVMALAAPAKVLTNARKEGESVTTLCSVCYNVLKRTNAALNEDKERLAAVNDFIEEDYDGSLKVVHMLEVLRDSIGFDKVKDAVTRPLGKIKTGAYYGCMLLRPFKDIGIDRHEGPTVIEDLLGAMGCEAIDFPDKIECCGAHLTMNREDVVEKLSGNVIASAVNRGAEVIVTSCPLCQYNLEKSQASIMEAEPGHKEIPIIYFTQLLGLALGQTDEMAGLGGNKFDIRPLLKERGV</sequence>
<accession>A0A3B0QXU0</accession>
<dbReference type="EMBL" id="UOEA01000064">
    <property type="protein sequence ID" value="VAV84327.1"/>
    <property type="molecule type" value="Genomic_DNA"/>
</dbReference>
<dbReference type="InterPro" id="IPR051278">
    <property type="entry name" value="HdrB/HdrD_reductase"/>
</dbReference>
<proteinExistence type="predicted"/>
<dbReference type="Gene3D" id="1.20.1050.140">
    <property type="match status" value="1"/>
</dbReference>
<keyword evidence="2" id="KW-0175">Coiled coil</keyword>
<evidence type="ECO:0000256" key="1">
    <source>
        <dbReference type="ARBA" id="ARBA00023002"/>
    </source>
</evidence>
<dbReference type="GO" id="GO:0051912">
    <property type="term" value="F:CoB--CoM heterodisulfide reductase activity"/>
    <property type="evidence" value="ECO:0007669"/>
    <property type="project" value="UniProtKB-EC"/>
</dbReference>
<protein>
    <submittedName>
        <fullName evidence="4">CoB--CoM heterodisulfide reductase subunit B</fullName>
        <ecNumber evidence="4">1.8.98.1</ecNumber>
    </submittedName>
</protein>
<reference evidence="4" key="1">
    <citation type="submission" date="2018-06" db="EMBL/GenBank/DDBJ databases">
        <authorList>
            <person name="Zhirakovskaya E."/>
        </authorList>
    </citation>
    <scope>NUCLEOTIDE SEQUENCE</scope>
</reference>
<dbReference type="PANTHER" id="PTHR42947">
    <property type="entry name" value="COB--COM HETERODISULFIDE REDUCTASE SUBUNIT B 1"/>
    <property type="match status" value="1"/>
</dbReference>
<gene>
    <name evidence="4" type="ORF">MNBD_DELTA01-1355</name>
</gene>
<dbReference type="InterPro" id="IPR004017">
    <property type="entry name" value="Cys_rich_dom"/>
</dbReference>
<feature type="coiled-coil region" evidence="2">
    <location>
        <begin position="84"/>
        <end position="111"/>
    </location>
</feature>